<dbReference type="InterPro" id="IPR020846">
    <property type="entry name" value="MFS_dom"/>
</dbReference>
<dbReference type="GO" id="GO:0012505">
    <property type="term" value="C:endomembrane system"/>
    <property type="evidence" value="ECO:0007669"/>
    <property type="project" value="UniProtKB-SubCell"/>
</dbReference>
<feature type="transmembrane region" description="Helical" evidence="7">
    <location>
        <begin position="216"/>
        <end position="236"/>
    </location>
</feature>
<dbReference type="OrthoDB" id="9987909at2759"/>
<feature type="transmembrane region" description="Helical" evidence="7">
    <location>
        <begin position="97"/>
        <end position="115"/>
    </location>
</feature>
<feature type="transmembrane region" description="Helical" evidence="7">
    <location>
        <begin position="406"/>
        <end position="426"/>
    </location>
</feature>
<comment type="similarity">
    <text evidence="2">Belongs to the major facilitator superfamily. Organophosphate:Pi antiporter (OPA) (TC 2.A.1.4) family.</text>
</comment>
<feature type="transmembrane region" description="Helical" evidence="7">
    <location>
        <begin position="438"/>
        <end position="458"/>
    </location>
</feature>
<keyword evidence="5 7" id="KW-0472">Membrane</keyword>
<feature type="transmembrane region" description="Helical" evidence="7">
    <location>
        <begin position="348"/>
        <end position="368"/>
    </location>
</feature>
<evidence type="ECO:0000259" key="8">
    <source>
        <dbReference type="PROSITE" id="PS50850"/>
    </source>
</evidence>
<dbReference type="Proteomes" id="UP000515135">
    <property type="component" value="Unplaced"/>
</dbReference>
<dbReference type="Pfam" id="PF07690">
    <property type="entry name" value="MFS_1"/>
    <property type="match status" value="1"/>
</dbReference>
<proteinExistence type="inferred from homology"/>
<dbReference type="GO" id="GO:0016020">
    <property type="term" value="C:membrane"/>
    <property type="evidence" value="ECO:0007669"/>
    <property type="project" value="InterPro"/>
</dbReference>
<evidence type="ECO:0000256" key="1">
    <source>
        <dbReference type="ARBA" id="ARBA00004127"/>
    </source>
</evidence>
<dbReference type="KEGG" id="bbel:109477747"/>
<feature type="domain" description="Major facilitator superfamily (MFS) profile" evidence="8">
    <location>
        <begin position="55"/>
        <end position="461"/>
    </location>
</feature>
<dbReference type="PANTHER" id="PTHR43826:SF8">
    <property type="entry name" value="MAJOR FACILITATOR SUPERFAMILY (MFS) PROFILE DOMAIN-CONTAINING PROTEIN"/>
    <property type="match status" value="1"/>
</dbReference>
<feature type="transmembrane region" description="Helical" evidence="7">
    <location>
        <begin position="282"/>
        <end position="306"/>
    </location>
</feature>
<keyword evidence="9" id="KW-1185">Reference proteome</keyword>
<feature type="transmembrane region" description="Helical" evidence="7">
    <location>
        <begin position="53"/>
        <end position="77"/>
    </location>
</feature>
<dbReference type="SUPFAM" id="SSF103473">
    <property type="entry name" value="MFS general substrate transporter"/>
    <property type="match status" value="1"/>
</dbReference>
<gene>
    <name evidence="10" type="primary">LOC109477747</name>
</gene>
<dbReference type="GeneID" id="109477747"/>
<evidence type="ECO:0000256" key="7">
    <source>
        <dbReference type="SAM" id="Phobius"/>
    </source>
</evidence>
<dbReference type="PIRSF" id="PIRSF002808">
    <property type="entry name" value="Hexose_phosphate_transp"/>
    <property type="match status" value="1"/>
</dbReference>
<evidence type="ECO:0000256" key="6">
    <source>
        <dbReference type="SAM" id="MobiDB-lite"/>
    </source>
</evidence>
<feature type="transmembrane region" description="Helical" evidence="7">
    <location>
        <begin position="318"/>
        <end position="339"/>
    </location>
</feature>
<dbReference type="AlphaFoldDB" id="A0A6P4ZYH9"/>
<evidence type="ECO:0000313" key="10">
    <source>
        <dbReference type="RefSeq" id="XP_019634656.1"/>
    </source>
</evidence>
<protein>
    <submittedName>
        <fullName evidence="10">Uncharacterized protein LOC109477747</fullName>
    </submittedName>
</protein>
<sequence>MDFSKDTELDAKGPEHPLLLSSQDSGRDDLDRLKIRDGELKTRRRKPFLTPRVRWQVAIFCCLFLGYFSIILCRVGTEVSLAAMTDDKQLEFTKFDAGTVLAYGNGAYIVGKMLSGAVADVFGGRRVMISALTAVVVFTSLFANVYTKLFFIGIFMINKIFMSSGWPALTKLVCVWFDEEHYGKVFSGMSMSSRSGGLASTFLLGGLLSAGLHWRVILYIAATVALCMMLLSACILRESPVELGLQASIKKPKDDFEGGNGHPLDKAGLTEALFYFARSPAFWCLGIANLFLTGCMEMQSILPLYFKDSLHLSPGHATLVASSFQAGAVASLLISGIVYDHIGPRARFLFLTCLLAISTGCLVILWRVPNIEASLAGVVVFVLGATISTPYYIPGGVFSMSFGGERYCSTLVSILDVFGYCASIAMDTIMGSMTWHDLFTAQVMSCVLALVFLGVFMGTKAAR</sequence>
<dbReference type="PROSITE" id="PS50850">
    <property type="entry name" value="MFS"/>
    <property type="match status" value="1"/>
</dbReference>
<accession>A0A6P4ZYH9</accession>
<dbReference type="Gene3D" id="1.20.1250.20">
    <property type="entry name" value="MFS general substrate transporter like domains"/>
    <property type="match status" value="2"/>
</dbReference>
<dbReference type="GO" id="GO:0035435">
    <property type="term" value="P:phosphate ion transmembrane transport"/>
    <property type="evidence" value="ECO:0007669"/>
    <property type="project" value="TreeGrafter"/>
</dbReference>
<organism evidence="9 10">
    <name type="scientific">Branchiostoma belcheri</name>
    <name type="common">Amphioxus</name>
    <dbReference type="NCBI Taxonomy" id="7741"/>
    <lineage>
        <taxon>Eukaryota</taxon>
        <taxon>Metazoa</taxon>
        <taxon>Chordata</taxon>
        <taxon>Cephalochordata</taxon>
        <taxon>Leptocardii</taxon>
        <taxon>Amphioxiformes</taxon>
        <taxon>Branchiostomatidae</taxon>
        <taxon>Branchiostoma</taxon>
    </lineage>
</organism>
<comment type="subcellular location">
    <subcellularLocation>
        <location evidence="1">Endomembrane system</location>
        <topology evidence="1">Multi-pass membrane protein</topology>
    </subcellularLocation>
</comment>
<keyword evidence="4 7" id="KW-1133">Transmembrane helix</keyword>
<dbReference type="InterPro" id="IPR036259">
    <property type="entry name" value="MFS_trans_sf"/>
</dbReference>
<name>A0A6P4ZYH9_BRABE</name>
<dbReference type="GO" id="GO:0061513">
    <property type="term" value="F:glucose 6-phosphate:phosphate antiporter activity"/>
    <property type="evidence" value="ECO:0007669"/>
    <property type="project" value="TreeGrafter"/>
</dbReference>
<evidence type="ECO:0000256" key="5">
    <source>
        <dbReference type="ARBA" id="ARBA00023136"/>
    </source>
</evidence>
<evidence type="ECO:0000256" key="3">
    <source>
        <dbReference type="ARBA" id="ARBA00022692"/>
    </source>
</evidence>
<feature type="region of interest" description="Disordered" evidence="6">
    <location>
        <begin position="1"/>
        <end position="25"/>
    </location>
</feature>
<dbReference type="InterPro" id="IPR000849">
    <property type="entry name" value="Sugar_P_transporter"/>
</dbReference>
<dbReference type="PANTHER" id="PTHR43826">
    <property type="entry name" value="GLUCOSE-6-PHOSPHATE EXCHANGER SLC37A4"/>
    <property type="match status" value="1"/>
</dbReference>
<evidence type="ECO:0000256" key="2">
    <source>
        <dbReference type="ARBA" id="ARBA00009598"/>
    </source>
</evidence>
<dbReference type="InterPro" id="IPR011701">
    <property type="entry name" value="MFS"/>
</dbReference>
<evidence type="ECO:0000256" key="4">
    <source>
        <dbReference type="ARBA" id="ARBA00022989"/>
    </source>
</evidence>
<dbReference type="InterPro" id="IPR051337">
    <property type="entry name" value="OPA_Antiporter"/>
</dbReference>
<feature type="transmembrane region" description="Helical" evidence="7">
    <location>
        <begin position="374"/>
        <end position="394"/>
    </location>
</feature>
<keyword evidence="3 7" id="KW-0812">Transmembrane</keyword>
<evidence type="ECO:0000313" key="9">
    <source>
        <dbReference type="Proteomes" id="UP000515135"/>
    </source>
</evidence>
<reference evidence="10" key="1">
    <citation type="submission" date="2025-08" db="UniProtKB">
        <authorList>
            <consortium name="RefSeq"/>
        </authorList>
    </citation>
    <scope>IDENTIFICATION</scope>
    <source>
        <tissue evidence="10">Gonad</tissue>
    </source>
</reference>
<feature type="compositionally biased region" description="Basic and acidic residues" evidence="6">
    <location>
        <begin position="1"/>
        <end position="15"/>
    </location>
</feature>
<dbReference type="RefSeq" id="XP_019634656.1">
    <property type="nucleotide sequence ID" value="XM_019779097.1"/>
</dbReference>